<dbReference type="EMBL" id="BAAAEO010000001">
    <property type="protein sequence ID" value="GAA0539884.1"/>
    <property type="molecule type" value="Genomic_DNA"/>
</dbReference>
<evidence type="ECO:0000313" key="2">
    <source>
        <dbReference type="EMBL" id="GAA0539884.1"/>
    </source>
</evidence>
<protein>
    <submittedName>
        <fullName evidence="2">Uncharacterized protein</fullName>
    </submittedName>
</protein>
<proteinExistence type="predicted"/>
<name>A0ABN1DCR0_9GAMM</name>
<evidence type="ECO:0000256" key="1">
    <source>
        <dbReference type="SAM" id="SignalP"/>
    </source>
</evidence>
<feature type="signal peptide" evidence="1">
    <location>
        <begin position="1"/>
        <end position="18"/>
    </location>
</feature>
<feature type="chain" id="PRO_5047198794" evidence="1">
    <location>
        <begin position="19"/>
        <end position="118"/>
    </location>
</feature>
<comment type="caution">
    <text evidence="2">The sequence shown here is derived from an EMBL/GenBank/DDBJ whole genome shotgun (WGS) entry which is preliminary data.</text>
</comment>
<keyword evidence="3" id="KW-1185">Reference proteome</keyword>
<dbReference type="RefSeq" id="WP_134054222.1">
    <property type="nucleotide sequence ID" value="NZ_BAAAEO010000001.1"/>
</dbReference>
<gene>
    <name evidence="2" type="ORF">GCM10009098_04280</name>
</gene>
<reference evidence="2 3" key="1">
    <citation type="journal article" date="2019" name="Int. J. Syst. Evol. Microbiol.">
        <title>The Global Catalogue of Microorganisms (GCM) 10K type strain sequencing project: providing services to taxonomists for standard genome sequencing and annotation.</title>
        <authorList>
            <consortium name="The Broad Institute Genomics Platform"/>
            <consortium name="The Broad Institute Genome Sequencing Center for Infectious Disease"/>
            <person name="Wu L."/>
            <person name="Ma J."/>
        </authorList>
    </citation>
    <scope>NUCLEOTIDE SEQUENCE [LARGE SCALE GENOMIC DNA]</scope>
    <source>
        <strain evidence="2 3">JCM 14331</strain>
    </source>
</reference>
<sequence>MKKIIAAGLLLLSGSAFSAQMECMVDTAAYDEWSVGQCMSFEYTMDYAPNDAIWRITNLTKPVSSVIWSEKTTGCDSTATYCTKAIKPYIFHLGKATILYTDGTYEVVQATAQFETGF</sequence>
<dbReference type="Proteomes" id="UP001501169">
    <property type="component" value="Unassembled WGS sequence"/>
</dbReference>
<evidence type="ECO:0000313" key="3">
    <source>
        <dbReference type="Proteomes" id="UP001501169"/>
    </source>
</evidence>
<organism evidence="2 3">
    <name type="scientific">Rheinheimera aquimaris</name>
    <dbReference type="NCBI Taxonomy" id="412437"/>
    <lineage>
        <taxon>Bacteria</taxon>
        <taxon>Pseudomonadati</taxon>
        <taxon>Pseudomonadota</taxon>
        <taxon>Gammaproteobacteria</taxon>
        <taxon>Chromatiales</taxon>
        <taxon>Chromatiaceae</taxon>
        <taxon>Rheinheimera</taxon>
    </lineage>
</organism>
<keyword evidence="1" id="KW-0732">Signal</keyword>
<accession>A0ABN1DCR0</accession>